<protein>
    <submittedName>
        <fullName evidence="1">Uncharacterized protein</fullName>
    </submittedName>
</protein>
<accession>A0A550BTD8</accession>
<dbReference type="OrthoDB" id="10509598at2759"/>
<dbReference type="Proteomes" id="UP000320762">
    <property type="component" value="Unassembled WGS sequence"/>
</dbReference>
<evidence type="ECO:0000313" key="2">
    <source>
        <dbReference type="Proteomes" id="UP000320762"/>
    </source>
</evidence>
<dbReference type="EMBL" id="VDMD01000095">
    <property type="protein sequence ID" value="TRM55802.1"/>
    <property type="molecule type" value="Genomic_DNA"/>
</dbReference>
<name>A0A550BTD8_9AGAR</name>
<keyword evidence="2" id="KW-1185">Reference proteome</keyword>
<gene>
    <name evidence="1" type="ORF">BD626DRAFT_522518</name>
</gene>
<evidence type="ECO:0000313" key="1">
    <source>
        <dbReference type="EMBL" id="TRM55802.1"/>
    </source>
</evidence>
<proteinExistence type="predicted"/>
<organism evidence="1 2">
    <name type="scientific">Schizophyllum amplum</name>
    <dbReference type="NCBI Taxonomy" id="97359"/>
    <lineage>
        <taxon>Eukaryota</taxon>
        <taxon>Fungi</taxon>
        <taxon>Dikarya</taxon>
        <taxon>Basidiomycota</taxon>
        <taxon>Agaricomycotina</taxon>
        <taxon>Agaricomycetes</taxon>
        <taxon>Agaricomycetidae</taxon>
        <taxon>Agaricales</taxon>
        <taxon>Schizophyllaceae</taxon>
        <taxon>Schizophyllum</taxon>
    </lineage>
</organism>
<sequence>MSRAAAHILRPVSFPRRHLYDIPEEMSPQPCTWTAPPFYGPLLVFDRVTGKFRFDRGPFCPPSAPF</sequence>
<reference evidence="1 2" key="1">
    <citation type="journal article" date="2019" name="New Phytol.">
        <title>Comparative genomics reveals unique wood-decay strategies and fruiting body development in the Schizophyllaceae.</title>
        <authorList>
            <person name="Almasi E."/>
            <person name="Sahu N."/>
            <person name="Krizsan K."/>
            <person name="Balint B."/>
            <person name="Kovacs G.M."/>
            <person name="Kiss B."/>
            <person name="Cseklye J."/>
            <person name="Drula E."/>
            <person name="Henrissat B."/>
            <person name="Nagy I."/>
            <person name="Chovatia M."/>
            <person name="Adam C."/>
            <person name="LaButti K."/>
            <person name="Lipzen A."/>
            <person name="Riley R."/>
            <person name="Grigoriev I.V."/>
            <person name="Nagy L.G."/>
        </authorList>
    </citation>
    <scope>NUCLEOTIDE SEQUENCE [LARGE SCALE GENOMIC DNA]</scope>
    <source>
        <strain evidence="1 2">NL-1724</strain>
    </source>
</reference>
<dbReference type="AlphaFoldDB" id="A0A550BTD8"/>
<comment type="caution">
    <text evidence="1">The sequence shown here is derived from an EMBL/GenBank/DDBJ whole genome shotgun (WGS) entry which is preliminary data.</text>
</comment>